<comment type="caution">
    <text evidence="1">The sequence shown here is derived from an EMBL/GenBank/DDBJ whole genome shotgun (WGS) entry which is preliminary data.</text>
</comment>
<name>A0A9J6PK78_9GAMM</name>
<dbReference type="EMBL" id="JAODIM010000039">
    <property type="protein sequence ID" value="MCU5777778.1"/>
    <property type="molecule type" value="Genomic_DNA"/>
</dbReference>
<keyword evidence="2" id="KW-1185">Reference proteome</keyword>
<dbReference type="AlphaFoldDB" id="A0A9J6PK78"/>
<gene>
    <name evidence="1" type="ORF">N5923_09765</name>
</gene>
<protein>
    <submittedName>
        <fullName evidence="1">Type IV secretion protein Rhs</fullName>
    </submittedName>
</protein>
<dbReference type="Proteomes" id="UP001064262">
    <property type="component" value="Unassembled WGS sequence"/>
</dbReference>
<sequence>MLTPGEIGLARRVFGGSVVYAKVWIHCGSYLPFSLQNKNTAMTPNGELYFRDQLYSADFSKENFLLQHLFIHEMAHVWQFQKGMWVKLRGAFSWSVSYSYDLDIAKKLHDYPMEQQAQIIADYFMLAVFGRSAWVSQRGKNVTYTGLPDDNIKSKYETVLSAFFKQR</sequence>
<accession>A0A9J6PK78</accession>
<organism evidence="1 2">
    <name type="scientific">Winslowiella arboricola</name>
    <dbReference type="NCBI Taxonomy" id="2978220"/>
    <lineage>
        <taxon>Bacteria</taxon>
        <taxon>Pseudomonadati</taxon>
        <taxon>Pseudomonadota</taxon>
        <taxon>Gammaproteobacteria</taxon>
        <taxon>Enterobacterales</taxon>
        <taxon>Erwiniaceae</taxon>
        <taxon>Winslowiella</taxon>
    </lineage>
</organism>
<proteinExistence type="predicted"/>
<evidence type="ECO:0000313" key="1">
    <source>
        <dbReference type="EMBL" id="MCU5777778.1"/>
    </source>
</evidence>
<reference evidence="1" key="1">
    <citation type="submission" date="2022-09" db="EMBL/GenBank/DDBJ databases">
        <title>Winslowiella arboricola sp. nov., isolated from bleeding cankers on broadleaf hosts.</title>
        <authorList>
            <person name="Brady C."/>
            <person name="Kaur S."/>
            <person name="Crampton B."/>
            <person name="Maddock D."/>
            <person name="Arnold D."/>
            <person name="Denman S."/>
        </authorList>
    </citation>
    <scope>NUCLEOTIDE SEQUENCE</scope>
    <source>
        <strain evidence="1">BAC 15a-03b</strain>
    </source>
</reference>
<evidence type="ECO:0000313" key="2">
    <source>
        <dbReference type="Proteomes" id="UP001064262"/>
    </source>
</evidence>